<dbReference type="InterPro" id="IPR006050">
    <property type="entry name" value="DNA_photolyase_N"/>
</dbReference>
<comment type="cofactor">
    <cofactor evidence="1">
        <name>(6R)-5,10-methylene-5,6,7,8-tetrahydrofolate</name>
        <dbReference type="ChEBI" id="CHEBI:15636"/>
    </cofactor>
</comment>
<dbReference type="PANTHER" id="PTHR11455:SF9">
    <property type="entry name" value="CRYPTOCHROME CIRCADIAN CLOCK 5 ISOFORM X1"/>
    <property type="match status" value="1"/>
</dbReference>
<keyword evidence="4 7" id="KW-0157">Chromophore</keyword>
<feature type="domain" description="Photolyase/cryptochrome alpha/beta" evidence="8">
    <location>
        <begin position="5"/>
        <end position="135"/>
    </location>
</feature>
<proteinExistence type="inferred from homology"/>
<evidence type="ECO:0000313" key="10">
    <source>
        <dbReference type="Proteomes" id="UP000479293"/>
    </source>
</evidence>
<feature type="site" description="Electron transfer via tryptophanyl radical" evidence="6">
    <location>
        <position position="297"/>
    </location>
</feature>
<name>A0A7C9BJL9_9BACT</name>
<comment type="caution">
    <text evidence="9">The sequence shown here is derived from an EMBL/GenBank/DDBJ whole genome shotgun (WGS) entry which is preliminary data.</text>
</comment>
<dbReference type="InterPro" id="IPR036155">
    <property type="entry name" value="Crypto/Photolyase_N_sf"/>
</dbReference>
<comment type="cofactor">
    <cofactor evidence="5">
        <name>FAD</name>
        <dbReference type="ChEBI" id="CHEBI:57692"/>
    </cofactor>
    <text evidence="5">Binds 1 FAD per subunit.</text>
</comment>
<evidence type="ECO:0000256" key="6">
    <source>
        <dbReference type="PIRSR" id="PIRSR602081-2"/>
    </source>
</evidence>
<evidence type="ECO:0000256" key="4">
    <source>
        <dbReference type="ARBA" id="ARBA00022991"/>
    </source>
</evidence>
<comment type="similarity">
    <text evidence="7">Belongs to the DNA photolyase family.</text>
</comment>
<dbReference type="Pfam" id="PF00875">
    <property type="entry name" value="DNA_photolyase"/>
    <property type="match status" value="1"/>
</dbReference>
<dbReference type="PANTHER" id="PTHR11455">
    <property type="entry name" value="CRYPTOCHROME"/>
    <property type="match status" value="1"/>
</dbReference>
<feature type="binding site" evidence="5">
    <location>
        <position position="222"/>
    </location>
    <ligand>
        <name>FAD</name>
        <dbReference type="ChEBI" id="CHEBI:57692"/>
    </ligand>
</feature>
<dbReference type="GO" id="GO:0003904">
    <property type="term" value="F:deoxyribodipyrimidine photo-lyase activity"/>
    <property type="evidence" value="ECO:0007669"/>
    <property type="project" value="TreeGrafter"/>
</dbReference>
<feature type="binding site" evidence="5">
    <location>
        <begin position="363"/>
        <end position="365"/>
    </location>
    <ligand>
        <name>FAD</name>
        <dbReference type="ChEBI" id="CHEBI:57692"/>
    </ligand>
</feature>
<dbReference type="PROSITE" id="PS00394">
    <property type="entry name" value="DNA_PHOTOLYASES_1_1"/>
    <property type="match status" value="1"/>
</dbReference>
<reference evidence="9 10" key="1">
    <citation type="submission" date="2019-10" db="EMBL/GenBank/DDBJ databases">
        <title>Draft Genome Sequence of Cytophagaceae sp. SJW1-29.</title>
        <authorList>
            <person name="Choi A."/>
        </authorList>
    </citation>
    <scope>NUCLEOTIDE SEQUENCE [LARGE SCALE GENOMIC DNA]</scope>
    <source>
        <strain evidence="9 10">SJW1-29</strain>
    </source>
</reference>
<dbReference type="EMBL" id="WHLY01000002">
    <property type="protein sequence ID" value="MPR35614.1"/>
    <property type="molecule type" value="Genomic_DNA"/>
</dbReference>
<feature type="binding site" evidence="5">
    <location>
        <begin position="234"/>
        <end position="238"/>
    </location>
    <ligand>
        <name>FAD</name>
        <dbReference type="ChEBI" id="CHEBI:57692"/>
    </ligand>
</feature>
<dbReference type="InterPro" id="IPR005101">
    <property type="entry name" value="Cryptochr/Photolyase_FAD-bd"/>
</dbReference>
<dbReference type="GO" id="GO:0071949">
    <property type="term" value="F:FAD binding"/>
    <property type="evidence" value="ECO:0007669"/>
    <property type="project" value="TreeGrafter"/>
</dbReference>
<dbReference type="SUPFAM" id="SSF52425">
    <property type="entry name" value="Cryptochrome/photolyase, N-terminal domain"/>
    <property type="match status" value="1"/>
</dbReference>
<evidence type="ECO:0000256" key="2">
    <source>
        <dbReference type="ARBA" id="ARBA00022630"/>
    </source>
</evidence>
<dbReference type="InterPro" id="IPR036134">
    <property type="entry name" value="Crypto/Photolyase_FAD-like_sf"/>
</dbReference>
<dbReference type="GO" id="GO:0009416">
    <property type="term" value="P:response to light stimulus"/>
    <property type="evidence" value="ECO:0007669"/>
    <property type="project" value="TreeGrafter"/>
</dbReference>
<feature type="binding site" evidence="5">
    <location>
        <begin position="265"/>
        <end position="272"/>
    </location>
    <ligand>
        <name>FAD</name>
        <dbReference type="ChEBI" id="CHEBI:57692"/>
    </ligand>
</feature>
<dbReference type="Gene3D" id="3.40.50.620">
    <property type="entry name" value="HUPs"/>
    <property type="match status" value="1"/>
</dbReference>
<feature type="site" description="Electron transfer via tryptophanyl radical" evidence="6">
    <location>
        <position position="373"/>
    </location>
</feature>
<keyword evidence="9" id="KW-0456">Lyase</keyword>
<dbReference type="Pfam" id="PF03441">
    <property type="entry name" value="FAD_binding_7"/>
    <property type="match status" value="1"/>
</dbReference>
<sequence>MPKKKIAIFWHRRDMRLHDNAGLYYALKSEYPVLPLFIFDKTILDELEDKRDRRVEFIMRAVEDMQEKLAKEDSSLLVRYGVPLKAWKEIVNEYDVAEVYTNHDYEPYAKKRDGEVADFLKKKDIPFHTFKDQVIFEKEEILTGKGTPYTVFTPYSKSWLEKLHGSKEKNFYVKPYPTEKYFDKLHKTKKLPIPSLEEMGFERMPDEEFPSKKVRDEKLAKYAELRDYPAAPGTSRLSIHLRFGTISIRELARQAMGTSKTFLGELIWRDFYQQILWNFPHVGEGKAFRPEYDRIKWRNNEEEFEKWCQGQTGYPIVDAGMRQLNETGYMHNRLRMITASFLVKDLLIDWRWGEAYFDKKLQDYDMAANNGGWQWAAGSGTDAAPYFRIFNPTTQAKKFDPQLKFIKEWIPELNELDYPDPIVDHKEAREHCLKAYKEALDS</sequence>
<keyword evidence="2 5" id="KW-0285">Flavoprotein</keyword>
<dbReference type="Proteomes" id="UP000479293">
    <property type="component" value="Unassembled WGS sequence"/>
</dbReference>
<accession>A0A7C9BJL9</accession>
<evidence type="ECO:0000313" key="9">
    <source>
        <dbReference type="EMBL" id="MPR35614.1"/>
    </source>
</evidence>
<evidence type="ECO:0000259" key="8">
    <source>
        <dbReference type="PROSITE" id="PS51645"/>
    </source>
</evidence>
<keyword evidence="3 5" id="KW-0274">FAD</keyword>
<dbReference type="GO" id="GO:0006950">
    <property type="term" value="P:response to stress"/>
    <property type="evidence" value="ECO:0007669"/>
    <property type="project" value="UniProtKB-ARBA"/>
</dbReference>
<organism evidence="9 10">
    <name type="scientific">Salmonirosea aquatica</name>
    <dbReference type="NCBI Taxonomy" id="2654236"/>
    <lineage>
        <taxon>Bacteria</taxon>
        <taxon>Pseudomonadati</taxon>
        <taxon>Bacteroidota</taxon>
        <taxon>Cytophagia</taxon>
        <taxon>Cytophagales</taxon>
        <taxon>Spirosomataceae</taxon>
        <taxon>Salmonirosea</taxon>
    </lineage>
</organism>
<dbReference type="InterPro" id="IPR018394">
    <property type="entry name" value="DNA_photolyase_1_CS_C"/>
</dbReference>
<evidence type="ECO:0000256" key="5">
    <source>
        <dbReference type="PIRSR" id="PIRSR602081-1"/>
    </source>
</evidence>
<dbReference type="GO" id="GO:0006139">
    <property type="term" value="P:nucleobase-containing compound metabolic process"/>
    <property type="evidence" value="ECO:0007669"/>
    <property type="project" value="UniProtKB-ARBA"/>
</dbReference>
<dbReference type="GO" id="GO:0003677">
    <property type="term" value="F:DNA binding"/>
    <property type="evidence" value="ECO:0007669"/>
    <property type="project" value="TreeGrafter"/>
</dbReference>
<dbReference type="PROSITE" id="PS00691">
    <property type="entry name" value="DNA_PHOTOLYASES_1_2"/>
    <property type="match status" value="1"/>
</dbReference>
<feature type="site" description="Electron transfer via tryptophanyl radical" evidence="6">
    <location>
        <position position="350"/>
    </location>
</feature>
<evidence type="ECO:0000256" key="7">
    <source>
        <dbReference type="RuleBase" id="RU004182"/>
    </source>
</evidence>
<evidence type="ECO:0000256" key="1">
    <source>
        <dbReference type="ARBA" id="ARBA00001932"/>
    </source>
</evidence>
<dbReference type="AlphaFoldDB" id="A0A7C9BJL9"/>
<dbReference type="PROSITE" id="PS51645">
    <property type="entry name" value="PHR_CRY_ALPHA_BETA"/>
    <property type="match status" value="1"/>
</dbReference>
<dbReference type="Gene3D" id="1.25.40.80">
    <property type="match status" value="1"/>
</dbReference>
<dbReference type="InterPro" id="IPR002081">
    <property type="entry name" value="Cryptochrome/DNA_photolyase_1"/>
</dbReference>
<dbReference type="SUPFAM" id="SSF48173">
    <property type="entry name" value="Cryptochrome/photolyase FAD-binding domain"/>
    <property type="match status" value="1"/>
</dbReference>
<keyword evidence="10" id="KW-1185">Reference proteome</keyword>
<feature type="binding site" evidence="5">
    <location>
        <position position="262"/>
    </location>
    <ligand>
        <name>FAD</name>
        <dbReference type="ChEBI" id="CHEBI:57692"/>
    </ligand>
</feature>
<evidence type="ECO:0000256" key="3">
    <source>
        <dbReference type="ARBA" id="ARBA00022827"/>
    </source>
</evidence>
<dbReference type="RefSeq" id="WP_152762822.1">
    <property type="nucleotide sequence ID" value="NZ_WHLY01000002.1"/>
</dbReference>
<dbReference type="InterPro" id="IPR014729">
    <property type="entry name" value="Rossmann-like_a/b/a_fold"/>
</dbReference>
<gene>
    <name evidence="9" type="ORF">GBK04_20235</name>
</gene>
<dbReference type="Gene3D" id="1.10.579.10">
    <property type="entry name" value="DNA Cyclobutane Dipyrimidine Photolyase, subunit A, domain 3"/>
    <property type="match status" value="1"/>
</dbReference>
<dbReference type="PRINTS" id="PR00147">
    <property type="entry name" value="DNAPHOTLYASE"/>
</dbReference>
<protein>
    <submittedName>
        <fullName evidence="9">Deoxyribodipyrimidine photo-lyase</fullName>
    </submittedName>
</protein>